<dbReference type="OrthoDB" id="9815326at2"/>
<dbReference type="SUPFAM" id="SSF53187">
    <property type="entry name" value="Zn-dependent exopeptidases"/>
    <property type="match status" value="1"/>
</dbReference>
<dbReference type="PIRSF" id="PIRSF029730">
    <property type="entry name" value="UCP029730"/>
    <property type="match status" value="1"/>
</dbReference>
<dbReference type="InterPro" id="IPR011227">
    <property type="entry name" value="UCP029730"/>
</dbReference>
<reference evidence="1 2" key="1">
    <citation type="submission" date="2017-11" db="EMBL/GenBank/DDBJ databases">
        <title>Genomic Encyclopedia of Archaeal and Bacterial Type Strains, Phase II (KMG-II): From Individual Species to Whole Genera.</title>
        <authorList>
            <person name="Goeker M."/>
        </authorList>
    </citation>
    <scope>NUCLEOTIDE SEQUENCE [LARGE SCALE GENOMIC DNA]</scope>
    <source>
        <strain evidence="1 2">DSM 29128</strain>
    </source>
</reference>
<dbReference type="Gene3D" id="3.40.630.40">
    <property type="entry name" value="Zn-dependent exopeptidases"/>
    <property type="match status" value="1"/>
</dbReference>
<accession>A0A2M8WNZ1</accession>
<dbReference type="EMBL" id="PGTY01000001">
    <property type="protein sequence ID" value="PJI92649.1"/>
    <property type="molecule type" value="Genomic_DNA"/>
</dbReference>
<sequence>MDLHQDDSRVVEVSRSRARSAIVLVCEHASFHIPEDLNNLGISIAAKRSHVAWDPGAIAVAQRMSKDLDAVLVASTVSRLVYDCNRPPEATDAIPTRSEIYDVPGNVGLTDNEKRARVARYYAPFREKLASEIARRTNPVIVTVHSFTPNYNGETREVEIGILHDRDSALADAVMQVASGHVVRRNDPYGPKDGVTHTLKEHALKHGHLNVMIEVRNDLIADETTQTAMAKTLTGWITQALETLGADACKA</sequence>
<comment type="caution">
    <text evidence="1">The sequence shown here is derived from an EMBL/GenBank/DDBJ whole genome shotgun (WGS) entry which is preliminary data.</text>
</comment>
<evidence type="ECO:0000313" key="1">
    <source>
        <dbReference type="EMBL" id="PJI92649.1"/>
    </source>
</evidence>
<dbReference type="InterPro" id="IPR007709">
    <property type="entry name" value="N-FG_amidohydro"/>
</dbReference>
<dbReference type="GO" id="GO:0016787">
    <property type="term" value="F:hydrolase activity"/>
    <property type="evidence" value="ECO:0007669"/>
    <property type="project" value="UniProtKB-KW"/>
</dbReference>
<name>A0A2M8WNZ1_9RHOB</name>
<keyword evidence="1" id="KW-0378">Hydrolase</keyword>
<protein>
    <submittedName>
        <fullName evidence="1">Putative N-formylglutamate amidohydrolase</fullName>
    </submittedName>
</protein>
<evidence type="ECO:0000313" key="2">
    <source>
        <dbReference type="Proteomes" id="UP000228531"/>
    </source>
</evidence>
<dbReference type="RefSeq" id="WP_100367444.1">
    <property type="nucleotide sequence ID" value="NZ_PGTY01000001.1"/>
</dbReference>
<dbReference type="AlphaFoldDB" id="A0A2M8WNZ1"/>
<dbReference type="Pfam" id="PF05013">
    <property type="entry name" value="FGase"/>
    <property type="match status" value="1"/>
</dbReference>
<proteinExistence type="predicted"/>
<keyword evidence="2" id="KW-1185">Reference proteome</keyword>
<dbReference type="Proteomes" id="UP000228531">
    <property type="component" value="Unassembled WGS sequence"/>
</dbReference>
<gene>
    <name evidence="1" type="ORF">BC777_1506</name>
</gene>
<organism evidence="1 2">
    <name type="scientific">Yoonia maricola</name>
    <dbReference type="NCBI Taxonomy" id="420999"/>
    <lineage>
        <taxon>Bacteria</taxon>
        <taxon>Pseudomonadati</taxon>
        <taxon>Pseudomonadota</taxon>
        <taxon>Alphaproteobacteria</taxon>
        <taxon>Rhodobacterales</taxon>
        <taxon>Paracoccaceae</taxon>
        <taxon>Yoonia</taxon>
    </lineage>
</organism>